<proteinExistence type="predicted"/>
<dbReference type="AlphaFoldDB" id="A0A0C2NBX0"/>
<keyword evidence="3" id="KW-1185">Reference proteome</keyword>
<name>A0A0C2NBX0_THEKT</name>
<dbReference type="Proteomes" id="UP000031668">
    <property type="component" value="Unassembled WGS sequence"/>
</dbReference>
<sequence>MKLIRLIRFDESKILFMDDSGFNISIRSIYGRSPRNTKPTKIVKYIRSKNISMLCCINKDQMIHCDLLDRAYYRENNGIEEGFSKIKADATRSEPKNSEEPINAQNSSYTLGKSLNSWDLTTI</sequence>
<dbReference type="EMBL" id="JWZT01000640">
    <property type="protein sequence ID" value="KII73855.1"/>
    <property type="molecule type" value="Genomic_DNA"/>
</dbReference>
<evidence type="ECO:0000256" key="1">
    <source>
        <dbReference type="SAM" id="MobiDB-lite"/>
    </source>
</evidence>
<feature type="region of interest" description="Disordered" evidence="1">
    <location>
        <begin position="85"/>
        <end position="109"/>
    </location>
</feature>
<evidence type="ECO:0000313" key="2">
    <source>
        <dbReference type="EMBL" id="KII73855.1"/>
    </source>
</evidence>
<comment type="caution">
    <text evidence="2">The sequence shown here is derived from an EMBL/GenBank/DDBJ whole genome shotgun (WGS) entry which is preliminary data.</text>
</comment>
<accession>A0A0C2NBX0</accession>
<feature type="compositionally biased region" description="Basic and acidic residues" evidence="1">
    <location>
        <begin position="85"/>
        <end position="99"/>
    </location>
</feature>
<reference evidence="2 3" key="1">
    <citation type="journal article" date="2014" name="Genome Biol. Evol.">
        <title>The genome of the myxosporean Thelohanellus kitauei shows adaptations to nutrient acquisition within its fish host.</title>
        <authorList>
            <person name="Yang Y."/>
            <person name="Xiong J."/>
            <person name="Zhou Z."/>
            <person name="Huo F."/>
            <person name="Miao W."/>
            <person name="Ran C."/>
            <person name="Liu Y."/>
            <person name="Zhang J."/>
            <person name="Feng J."/>
            <person name="Wang M."/>
            <person name="Wang M."/>
            <person name="Wang L."/>
            <person name="Yao B."/>
        </authorList>
    </citation>
    <scope>NUCLEOTIDE SEQUENCE [LARGE SCALE GENOMIC DNA]</scope>
    <source>
        <strain evidence="2">Wuqing</strain>
    </source>
</reference>
<organism evidence="2 3">
    <name type="scientific">Thelohanellus kitauei</name>
    <name type="common">Myxosporean</name>
    <dbReference type="NCBI Taxonomy" id="669202"/>
    <lineage>
        <taxon>Eukaryota</taxon>
        <taxon>Metazoa</taxon>
        <taxon>Cnidaria</taxon>
        <taxon>Myxozoa</taxon>
        <taxon>Myxosporea</taxon>
        <taxon>Bivalvulida</taxon>
        <taxon>Platysporina</taxon>
        <taxon>Myxobolidae</taxon>
        <taxon>Thelohanellus</taxon>
    </lineage>
</organism>
<evidence type="ECO:0008006" key="4">
    <source>
        <dbReference type="Google" id="ProtNLM"/>
    </source>
</evidence>
<gene>
    <name evidence="2" type="ORF">RF11_08227</name>
</gene>
<evidence type="ECO:0000313" key="3">
    <source>
        <dbReference type="Proteomes" id="UP000031668"/>
    </source>
</evidence>
<protein>
    <recommendedName>
        <fullName evidence="4">Tc1-like transposase DDE domain-containing protein</fullName>
    </recommendedName>
</protein>
<dbReference type="OrthoDB" id="7744248at2759"/>